<dbReference type="InterPro" id="IPR036890">
    <property type="entry name" value="HATPase_C_sf"/>
</dbReference>
<dbReference type="InterPro" id="IPR003661">
    <property type="entry name" value="HisK_dim/P_dom"/>
</dbReference>
<evidence type="ECO:0000256" key="10">
    <source>
        <dbReference type="ARBA" id="ARBA00023136"/>
    </source>
</evidence>
<dbReference type="PANTHER" id="PTHR45436:SF5">
    <property type="entry name" value="SENSOR HISTIDINE KINASE TRCS"/>
    <property type="match status" value="1"/>
</dbReference>
<keyword evidence="10 11" id="KW-0472">Membrane</keyword>
<dbReference type="InterPro" id="IPR036097">
    <property type="entry name" value="HisK_dim/P_sf"/>
</dbReference>
<keyword evidence="7 13" id="KW-0418">Kinase</keyword>
<dbReference type="Gene3D" id="1.10.287.130">
    <property type="match status" value="1"/>
</dbReference>
<dbReference type="HOGENOM" id="CLU_000445_89_34_11"/>
<evidence type="ECO:0000256" key="8">
    <source>
        <dbReference type="ARBA" id="ARBA00022989"/>
    </source>
</evidence>
<evidence type="ECO:0000313" key="14">
    <source>
        <dbReference type="Proteomes" id="UP000000954"/>
    </source>
</evidence>
<dbReference type="CDD" id="cd00082">
    <property type="entry name" value="HisKA"/>
    <property type="match status" value="1"/>
</dbReference>
<dbReference type="KEGG" id="ccu:Ccur_04110"/>
<keyword evidence="4" id="KW-0597">Phosphoprotein</keyword>
<proteinExistence type="predicted"/>
<name>C7MMJ4_CRYCD</name>
<gene>
    <name evidence="13" type="ordered locus">Ccur_04110</name>
</gene>
<evidence type="ECO:0000256" key="1">
    <source>
        <dbReference type="ARBA" id="ARBA00000085"/>
    </source>
</evidence>
<evidence type="ECO:0000256" key="11">
    <source>
        <dbReference type="SAM" id="Phobius"/>
    </source>
</evidence>
<dbReference type="InterPro" id="IPR050428">
    <property type="entry name" value="TCS_sensor_his_kinase"/>
</dbReference>
<dbReference type="PROSITE" id="PS50109">
    <property type="entry name" value="HIS_KIN"/>
    <property type="match status" value="1"/>
</dbReference>
<dbReference type="Gene3D" id="3.30.565.10">
    <property type="entry name" value="Histidine kinase-like ATPase, C-terminal domain"/>
    <property type="match status" value="1"/>
</dbReference>
<feature type="transmembrane region" description="Helical" evidence="11">
    <location>
        <begin position="175"/>
        <end position="192"/>
    </location>
</feature>
<evidence type="ECO:0000259" key="12">
    <source>
        <dbReference type="PROSITE" id="PS50109"/>
    </source>
</evidence>
<dbReference type="SUPFAM" id="SSF55874">
    <property type="entry name" value="ATPase domain of HSP90 chaperone/DNA topoisomerase II/histidine kinase"/>
    <property type="match status" value="1"/>
</dbReference>
<dbReference type="AlphaFoldDB" id="C7MMJ4"/>
<dbReference type="GO" id="GO:0005886">
    <property type="term" value="C:plasma membrane"/>
    <property type="evidence" value="ECO:0007669"/>
    <property type="project" value="UniProtKB-SubCell"/>
</dbReference>
<dbReference type="SMART" id="SM00388">
    <property type="entry name" value="HisKA"/>
    <property type="match status" value="1"/>
</dbReference>
<dbReference type="SMART" id="SM00387">
    <property type="entry name" value="HATPase_c"/>
    <property type="match status" value="1"/>
</dbReference>
<dbReference type="GO" id="GO:0000155">
    <property type="term" value="F:phosphorelay sensor kinase activity"/>
    <property type="evidence" value="ECO:0007669"/>
    <property type="project" value="InterPro"/>
</dbReference>
<dbReference type="Pfam" id="PF02518">
    <property type="entry name" value="HATPase_c"/>
    <property type="match status" value="1"/>
</dbReference>
<organism evidence="13 14">
    <name type="scientific">Cryptobacterium curtum (strain ATCC 700683 / DSM 15641 / CCUG 43107 / 12-3)</name>
    <dbReference type="NCBI Taxonomy" id="469378"/>
    <lineage>
        <taxon>Bacteria</taxon>
        <taxon>Bacillati</taxon>
        <taxon>Actinomycetota</taxon>
        <taxon>Coriobacteriia</taxon>
        <taxon>Eggerthellales</taxon>
        <taxon>Eggerthellaceae</taxon>
        <taxon>Cryptobacterium</taxon>
    </lineage>
</organism>
<evidence type="ECO:0000313" key="13">
    <source>
        <dbReference type="EMBL" id="ACU94134.1"/>
    </source>
</evidence>
<comment type="catalytic activity">
    <reaction evidence="1">
        <text>ATP + protein L-histidine = ADP + protein N-phospho-L-histidine.</text>
        <dbReference type="EC" id="2.7.13.3"/>
    </reaction>
</comment>
<reference evidence="13 14" key="1">
    <citation type="journal article" date="2009" name="Stand. Genomic Sci.">
        <title>Complete genome sequence of Cryptobacterium curtum type strain (12-3).</title>
        <authorList>
            <person name="Mavrommatis K."/>
            <person name="Pukall R."/>
            <person name="Rohde C."/>
            <person name="Chen F."/>
            <person name="Sims D."/>
            <person name="Brettin T."/>
            <person name="Kuske C."/>
            <person name="Detter J.C."/>
            <person name="Han C."/>
            <person name="Lapidus A."/>
            <person name="Copeland A."/>
            <person name="Glavina Del Rio T."/>
            <person name="Nolan M."/>
            <person name="Lucas S."/>
            <person name="Tice H."/>
            <person name="Cheng J.F."/>
            <person name="Bruce D."/>
            <person name="Goodwin L."/>
            <person name="Pitluck S."/>
            <person name="Ovchinnikova G."/>
            <person name="Pati A."/>
            <person name="Ivanova N."/>
            <person name="Chen A."/>
            <person name="Palaniappan K."/>
            <person name="Chain P."/>
            <person name="D'haeseleer P."/>
            <person name="Goker M."/>
            <person name="Bristow J."/>
            <person name="Eisen J.A."/>
            <person name="Markowitz V."/>
            <person name="Hugenholtz P."/>
            <person name="Rohde M."/>
            <person name="Klenk H.P."/>
            <person name="Kyrpides N.C."/>
        </authorList>
    </citation>
    <scope>NUCLEOTIDE SEQUENCE [LARGE SCALE GENOMIC DNA]</scope>
    <source>
        <strain evidence="14">ATCC 700683 / DSM 15641 / 12-3</strain>
    </source>
</reference>
<keyword evidence="6 11" id="KW-0812">Transmembrane</keyword>
<dbReference type="Proteomes" id="UP000000954">
    <property type="component" value="Chromosome"/>
</dbReference>
<dbReference type="InterPro" id="IPR004358">
    <property type="entry name" value="Sig_transdc_His_kin-like_C"/>
</dbReference>
<evidence type="ECO:0000256" key="6">
    <source>
        <dbReference type="ARBA" id="ARBA00022692"/>
    </source>
</evidence>
<dbReference type="Gene3D" id="6.10.340.10">
    <property type="match status" value="1"/>
</dbReference>
<dbReference type="RefSeq" id="WP_012802822.1">
    <property type="nucleotide sequence ID" value="NC_013170.1"/>
</dbReference>
<dbReference type="SUPFAM" id="SSF47384">
    <property type="entry name" value="Homodimeric domain of signal transducing histidine kinase"/>
    <property type="match status" value="1"/>
</dbReference>
<dbReference type="EMBL" id="CP001682">
    <property type="protein sequence ID" value="ACU94134.1"/>
    <property type="molecule type" value="Genomic_DNA"/>
</dbReference>
<protein>
    <recommendedName>
        <fullName evidence="3">histidine kinase</fullName>
        <ecNumber evidence="3">2.7.13.3</ecNumber>
    </recommendedName>
</protein>
<keyword evidence="8 11" id="KW-1133">Transmembrane helix</keyword>
<dbReference type="InterPro" id="IPR003594">
    <property type="entry name" value="HATPase_dom"/>
</dbReference>
<dbReference type="STRING" id="469378.Ccur_04110"/>
<dbReference type="PRINTS" id="PR00344">
    <property type="entry name" value="BCTRLSENSOR"/>
</dbReference>
<comment type="subcellular location">
    <subcellularLocation>
        <location evidence="2">Cell membrane</location>
    </subcellularLocation>
</comment>
<feature type="domain" description="Histidine kinase" evidence="12">
    <location>
        <begin position="263"/>
        <end position="506"/>
    </location>
</feature>
<keyword evidence="14" id="KW-1185">Reference proteome</keyword>
<dbReference type="OrthoDB" id="9786919at2"/>
<evidence type="ECO:0000256" key="7">
    <source>
        <dbReference type="ARBA" id="ARBA00022777"/>
    </source>
</evidence>
<dbReference type="eggNOG" id="COG2205">
    <property type="taxonomic scope" value="Bacteria"/>
</dbReference>
<dbReference type="CDD" id="cd00075">
    <property type="entry name" value="HATPase"/>
    <property type="match status" value="1"/>
</dbReference>
<keyword evidence="9" id="KW-0902">Two-component regulatory system</keyword>
<dbReference type="InterPro" id="IPR005467">
    <property type="entry name" value="His_kinase_dom"/>
</dbReference>
<dbReference type="EC" id="2.7.13.3" evidence="3"/>
<evidence type="ECO:0000256" key="4">
    <source>
        <dbReference type="ARBA" id="ARBA00022553"/>
    </source>
</evidence>
<dbReference type="PANTHER" id="PTHR45436">
    <property type="entry name" value="SENSOR HISTIDINE KINASE YKOH"/>
    <property type="match status" value="1"/>
</dbReference>
<evidence type="ECO:0000256" key="5">
    <source>
        <dbReference type="ARBA" id="ARBA00022679"/>
    </source>
</evidence>
<accession>C7MMJ4</accession>
<evidence type="ECO:0000256" key="2">
    <source>
        <dbReference type="ARBA" id="ARBA00004236"/>
    </source>
</evidence>
<dbReference type="Pfam" id="PF00512">
    <property type="entry name" value="HisKA"/>
    <property type="match status" value="1"/>
</dbReference>
<evidence type="ECO:0000256" key="9">
    <source>
        <dbReference type="ARBA" id="ARBA00023012"/>
    </source>
</evidence>
<evidence type="ECO:0000256" key="3">
    <source>
        <dbReference type="ARBA" id="ARBA00012438"/>
    </source>
</evidence>
<sequence length="516" mass="56062">MARLESQQPPHPEQADQPHHLRIPLALVIGRYFFYLLVGSLIVIGAPLAALTGQMRSGSIVPANYGEVHLDDVAKTLSTQPTFNADAIPSAYRYALFTSTDSIALSDMNASQIEFARTVTASPNEKDAQVVVEQQRFFYTAINLPDGRRCVLCYNLTPQWADKNLRDTLPNPQDMMFWSFGALAVLIVLIAMRASNVIKRKMNPLVEAAQAVGRQDLNTATGRSNVAQIDDVLRAMDEMRISLKQSLEAQWESEQRTREQVAALAHDLKTPLTVVRGNADMLIEDATAGALDIDQAQSAQAIQTAALSMDSFVSQIVEASHSGAGTLQFKPTNPSKLADQLEQEAKALVEARGFTLDTARSSSFTDACCQTATSTDTRAQWDARALERAVLNLVDNACAYASHSVVRLVFSFDATVHTFFITVENDGSGFSPEALVHGTERFYRDDASRTGSHTTGNVESTHFGLGLAIASDIAHAHGGTLNLSNQLAGNGTIQGARATIVLPEIIKRDEHYGKSN</sequence>
<feature type="transmembrane region" description="Helical" evidence="11">
    <location>
        <begin position="32"/>
        <end position="51"/>
    </location>
</feature>
<keyword evidence="5" id="KW-0808">Transferase</keyword>